<dbReference type="AlphaFoldDB" id="A0A838BN56"/>
<dbReference type="Proteomes" id="UP000572984">
    <property type="component" value="Unassembled WGS sequence"/>
</dbReference>
<name>A0A838BN56_9HYPH</name>
<evidence type="ECO:0000313" key="2">
    <source>
        <dbReference type="Proteomes" id="UP000572984"/>
    </source>
</evidence>
<comment type="caution">
    <text evidence="1">The sequence shown here is derived from an EMBL/GenBank/DDBJ whole genome shotgun (WGS) entry which is preliminary data.</text>
</comment>
<gene>
    <name evidence="1" type="ORF">H0S73_09150</name>
</gene>
<accession>A0A838BN56</accession>
<keyword evidence="2" id="KW-1185">Reference proteome</keyword>
<evidence type="ECO:0000313" key="1">
    <source>
        <dbReference type="EMBL" id="MBA1156292.1"/>
    </source>
</evidence>
<sequence length="29" mass="3374">MLSPDYNEARREHFHFNLKLILGVSLTGD</sequence>
<dbReference type="EMBL" id="JACDXJ010000001">
    <property type="protein sequence ID" value="MBA1156292.1"/>
    <property type="molecule type" value="Genomic_DNA"/>
</dbReference>
<organism evidence="1 2">
    <name type="scientific">Microvirga mediterraneensis</name>
    <dbReference type="NCBI Taxonomy" id="2754695"/>
    <lineage>
        <taxon>Bacteria</taxon>
        <taxon>Pseudomonadati</taxon>
        <taxon>Pseudomonadota</taxon>
        <taxon>Alphaproteobacteria</taxon>
        <taxon>Hyphomicrobiales</taxon>
        <taxon>Methylobacteriaceae</taxon>
        <taxon>Microvirga</taxon>
    </lineage>
</organism>
<reference evidence="1 2" key="1">
    <citation type="submission" date="2020-07" db="EMBL/GenBank/DDBJ databases">
        <title>Draft genome and description of Microvirga mediterraneensis Marseille-Q2068 sp. nov.</title>
        <authorList>
            <person name="Boxberger M."/>
        </authorList>
    </citation>
    <scope>NUCLEOTIDE SEQUENCE [LARGE SCALE GENOMIC DNA]</scope>
    <source>
        <strain evidence="1 2">Marseille-Q2068</strain>
    </source>
</reference>
<protein>
    <submittedName>
        <fullName evidence="1">Uncharacterized protein</fullName>
    </submittedName>
</protein>
<proteinExistence type="predicted"/>